<evidence type="ECO:0000256" key="1">
    <source>
        <dbReference type="SAM" id="MobiDB-lite"/>
    </source>
</evidence>
<feature type="region of interest" description="Disordered" evidence="1">
    <location>
        <begin position="223"/>
        <end position="287"/>
    </location>
</feature>
<evidence type="ECO:0000313" key="2">
    <source>
        <dbReference type="EMBL" id="KAG1304906.1"/>
    </source>
</evidence>
<organism evidence="2 3">
    <name type="scientific">Rhizopus oryzae</name>
    <name type="common">Mucormycosis agent</name>
    <name type="synonym">Rhizopus arrhizus var. delemar</name>
    <dbReference type="NCBI Taxonomy" id="64495"/>
    <lineage>
        <taxon>Eukaryota</taxon>
        <taxon>Fungi</taxon>
        <taxon>Fungi incertae sedis</taxon>
        <taxon>Mucoromycota</taxon>
        <taxon>Mucoromycotina</taxon>
        <taxon>Mucoromycetes</taxon>
        <taxon>Mucorales</taxon>
        <taxon>Mucorineae</taxon>
        <taxon>Rhizopodaceae</taxon>
        <taxon>Rhizopus</taxon>
    </lineage>
</organism>
<gene>
    <name evidence="2" type="ORF">G6F64_008805</name>
</gene>
<feature type="compositionally biased region" description="Gly residues" evidence="1">
    <location>
        <begin position="240"/>
        <end position="256"/>
    </location>
</feature>
<accession>A0A9P7BQ79</accession>
<dbReference type="AlphaFoldDB" id="A0A9P7BQ79"/>
<dbReference type="EMBL" id="JAANQT010001504">
    <property type="protein sequence ID" value="KAG1304906.1"/>
    <property type="molecule type" value="Genomic_DNA"/>
</dbReference>
<keyword evidence="3" id="KW-1185">Reference proteome</keyword>
<reference evidence="2" key="1">
    <citation type="journal article" date="2020" name="Microb. Genom.">
        <title>Genetic diversity of clinical and environmental Mucorales isolates obtained from an investigation of mucormycosis cases among solid organ transplant recipients.</title>
        <authorList>
            <person name="Nguyen M.H."/>
            <person name="Kaul D."/>
            <person name="Muto C."/>
            <person name="Cheng S.J."/>
            <person name="Richter R.A."/>
            <person name="Bruno V.M."/>
            <person name="Liu G."/>
            <person name="Beyhan S."/>
            <person name="Sundermann A.J."/>
            <person name="Mounaud S."/>
            <person name="Pasculle A.W."/>
            <person name="Nierman W.C."/>
            <person name="Driscoll E."/>
            <person name="Cumbie R."/>
            <person name="Clancy C.J."/>
            <person name="Dupont C.L."/>
        </authorList>
    </citation>
    <scope>NUCLEOTIDE SEQUENCE</scope>
    <source>
        <strain evidence="2">GL11</strain>
    </source>
</reference>
<protein>
    <submittedName>
        <fullName evidence="2">Uncharacterized protein</fullName>
    </submittedName>
</protein>
<sequence length="287" mass="33109">MNDINNDNASRTYTKEEVLELFRRFRNEEKLIINKNKEEYALPMDIVSTLEDNSKLQLQESFKRYRKDLTKYTHGDWTVAEEINKSLVPKLKQHTVETNQLVSSIYKETDIRTLGREATKIFEQLQTIKEGEISGEEANTILEEAFESAKRLSIFAWAQGKPQDNEAREFALKALRLPTSLKHLETKETGKKEAFSSEFIEQYNEARFQQSILRSATTTNAYGNGRGGYNNNHQQHSRGGKGFYRGGKNYFGGRGRGNPTYQQGQHSHSHQQSQQLYQPRGETDKSQ</sequence>
<proteinExistence type="predicted"/>
<dbReference type="Proteomes" id="UP000716291">
    <property type="component" value="Unassembled WGS sequence"/>
</dbReference>
<comment type="caution">
    <text evidence="2">The sequence shown here is derived from an EMBL/GenBank/DDBJ whole genome shotgun (WGS) entry which is preliminary data.</text>
</comment>
<evidence type="ECO:0000313" key="3">
    <source>
        <dbReference type="Proteomes" id="UP000716291"/>
    </source>
</evidence>
<name>A0A9P7BQ79_RHIOR</name>
<feature type="compositionally biased region" description="Low complexity" evidence="1">
    <location>
        <begin position="262"/>
        <end position="275"/>
    </location>
</feature>